<sequence length="128" mass="12927">MAGVVLRTSAPPVRWLLIVALAIGLVGMHHLLGAAHSPSGHHATTHAGQHAQHAPNAAHGCCGGELAMGHMCQAVLPSEDLPQLATAVLGALSVAAPTLALPSAPTTHPPRGPPSGAVLLLRLCVSRR</sequence>
<evidence type="ECO:0000313" key="3">
    <source>
        <dbReference type="Proteomes" id="UP001428817"/>
    </source>
</evidence>
<keyword evidence="1" id="KW-0472">Membrane</keyword>
<evidence type="ECO:0000256" key="1">
    <source>
        <dbReference type="SAM" id="Phobius"/>
    </source>
</evidence>
<comment type="caution">
    <text evidence="2">The sequence shown here is derived from an EMBL/GenBank/DDBJ whole genome shotgun (WGS) entry which is preliminary data.</text>
</comment>
<evidence type="ECO:0008006" key="4">
    <source>
        <dbReference type="Google" id="ProtNLM"/>
    </source>
</evidence>
<name>A0ABP9QME4_9PSEU</name>
<keyword evidence="1" id="KW-1133">Transmembrane helix</keyword>
<evidence type="ECO:0000313" key="2">
    <source>
        <dbReference type="EMBL" id="GAA5164394.1"/>
    </source>
</evidence>
<dbReference type="Pfam" id="PF26327">
    <property type="entry name" value="LpqS"/>
    <property type="match status" value="1"/>
</dbReference>
<dbReference type="EMBL" id="BAABJP010000030">
    <property type="protein sequence ID" value="GAA5164394.1"/>
    <property type="molecule type" value="Genomic_DNA"/>
</dbReference>
<keyword evidence="3" id="KW-1185">Reference proteome</keyword>
<protein>
    <recommendedName>
        <fullName evidence="4">DUF2946 domain-containing protein</fullName>
    </recommendedName>
</protein>
<reference evidence="3" key="1">
    <citation type="journal article" date="2019" name="Int. J. Syst. Evol. Microbiol.">
        <title>The Global Catalogue of Microorganisms (GCM) 10K type strain sequencing project: providing services to taxonomists for standard genome sequencing and annotation.</title>
        <authorList>
            <consortium name="The Broad Institute Genomics Platform"/>
            <consortium name="The Broad Institute Genome Sequencing Center for Infectious Disease"/>
            <person name="Wu L."/>
            <person name="Ma J."/>
        </authorList>
    </citation>
    <scope>NUCLEOTIDE SEQUENCE [LARGE SCALE GENOMIC DNA]</scope>
    <source>
        <strain evidence="3">JCM 18303</strain>
    </source>
</reference>
<accession>A0ABP9QME4</accession>
<proteinExistence type="predicted"/>
<dbReference type="Proteomes" id="UP001428817">
    <property type="component" value="Unassembled WGS sequence"/>
</dbReference>
<feature type="transmembrane region" description="Helical" evidence="1">
    <location>
        <begin position="12"/>
        <end position="32"/>
    </location>
</feature>
<gene>
    <name evidence="2" type="ORF">GCM10023321_52780</name>
</gene>
<keyword evidence="1" id="KW-0812">Transmembrane</keyword>
<dbReference type="InterPro" id="IPR058714">
    <property type="entry name" value="LpqS"/>
</dbReference>
<organism evidence="2 3">
    <name type="scientific">Pseudonocardia eucalypti</name>
    <dbReference type="NCBI Taxonomy" id="648755"/>
    <lineage>
        <taxon>Bacteria</taxon>
        <taxon>Bacillati</taxon>
        <taxon>Actinomycetota</taxon>
        <taxon>Actinomycetes</taxon>
        <taxon>Pseudonocardiales</taxon>
        <taxon>Pseudonocardiaceae</taxon>
        <taxon>Pseudonocardia</taxon>
    </lineage>
</organism>